<proteinExistence type="predicted"/>
<dbReference type="PANTHER" id="PTHR47691:SF3">
    <property type="entry name" value="HTH-TYPE TRANSCRIPTIONAL REGULATOR RV0890C-RELATED"/>
    <property type="match status" value="1"/>
</dbReference>
<evidence type="ECO:0000313" key="1">
    <source>
        <dbReference type="EMBL" id="MBC2900097.1"/>
    </source>
</evidence>
<organism evidence="1 2">
    <name type="scientific">Streptomyces cupreus</name>
    <dbReference type="NCBI Taxonomy" id="2759956"/>
    <lineage>
        <taxon>Bacteria</taxon>
        <taxon>Bacillati</taxon>
        <taxon>Actinomycetota</taxon>
        <taxon>Actinomycetes</taxon>
        <taxon>Kitasatosporales</taxon>
        <taxon>Streptomycetaceae</taxon>
        <taxon>Streptomyces</taxon>
    </lineage>
</organism>
<dbReference type="Gene3D" id="1.25.40.10">
    <property type="entry name" value="Tetratricopeptide repeat domain"/>
    <property type="match status" value="1"/>
</dbReference>
<evidence type="ECO:0000313" key="2">
    <source>
        <dbReference type="Proteomes" id="UP000584670"/>
    </source>
</evidence>
<dbReference type="PANTHER" id="PTHR47691">
    <property type="entry name" value="REGULATOR-RELATED"/>
    <property type="match status" value="1"/>
</dbReference>
<dbReference type="InterPro" id="IPR011990">
    <property type="entry name" value="TPR-like_helical_dom_sf"/>
</dbReference>
<sequence>MNVWTCVGCAAKPGGCYGDPAEGLVGRARESAVLERLLAGHRLVTVTGRAGVGKSRMAAAVGTRGPWRVVHVHGQGKEAPAAAVRRALTRGGGPQTGDTLLFLDDVDPVHREAVGVVQRLLGAVPGLRVLVTSRQVLGLGEEQVLRLAPLPCQPAAVELFLQRAQDTVQGFRAEGADLHAVEAICRTLEGVPLAIELAAEQVALQPVQDLAEMLDVNQCWLRGERPALRRHRSLRATVGAGYALCEREARIVWGRASVLAGAFNESTAAFLCGGGGVEPHRVPSLLARLAAIHVLEPVRDPGGPRPPRYRMTRAARDFGTERLHEAGECETALERLAAHCRQVAETAANLWATGLQSQAVTLVQEEEEELTAVLRQAVNRPDHAGAALETVVSLWFWWLVYGRAEEGRDHLLRLLPLSPDDSPVGVRGRWLAAWLGADRDPQAARALLGRAWPQAVLTGDDAAVGHIAHVQGLIALREGDPRGATEYFEEAAHTIPDRPAHGPSPAVSLAAQAVTEAAFAPGAARRTVRRALAQQGVRDDDWATLLARHALAYVDHRHGRSDRALHRARRALATLDNSPAAPQGYEALCALVADIEACAPGRPYLPHPRAGASGLVRTDVAHGVASAAGTDDSGIGVNMGGSSSGVSAVGPYTQSVKE</sequence>
<dbReference type="AlphaFoldDB" id="A0A7X1M6P7"/>
<gene>
    <name evidence="1" type="ORF">H4N64_00445</name>
</gene>
<dbReference type="InterPro" id="IPR027417">
    <property type="entry name" value="P-loop_NTPase"/>
</dbReference>
<dbReference type="RefSeq" id="WP_186279770.1">
    <property type="nucleotide sequence ID" value="NZ_JACMSF010000001.1"/>
</dbReference>
<dbReference type="EMBL" id="JACMSF010000001">
    <property type="protein sequence ID" value="MBC2900097.1"/>
    <property type="molecule type" value="Genomic_DNA"/>
</dbReference>
<dbReference type="SUPFAM" id="SSF52540">
    <property type="entry name" value="P-loop containing nucleoside triphosphate hydrolases"/>
    <property type="match status" value="1"/>
</dbReference>
<comment type="caution">
    <text evidence="1">The sequence shown here is derived from an EMBL/GenBank/DDBJ whole genome shotgun (WGS) entry which is preliminary data.</text>
</comment>
<dbReference type="Proteomes" id="UP000584670">
    <property type="component" value="Unassembled WGS sequence"/>
</dbReference>
<protein>
    <submittedName>
        <fullName evidence="1">Uncharacterized protein</fullName>
    </submittedName>
</protein>
<accession>A0A7X1M6P7</accession>
<reference evidence="1 2" key="1">
    <citation type="submission" date="2020-08" db="EMBL/GenBank/DDBJ databases">
        <title>Streptomyces sp. PSKA01 genome sequencing and assembly.</title>
        <authorList>
            <person name="Mandal S."/>
            <person name="Maiti P.K."/>
            <person name="Das P."/>
        </authorList>
    </citation>
    <scope>NUCLEOTIDE SEQUENCE [LARGE SCALE GENOMIC DNA]</scope>
    <source>
        <strain evidence="1 2">PSKA01</strain>
    </source>
</reference>
<keyword evidence="2" id="KW-1185">Reference proteome</keyword>
<name>A0A7X1M6P7_9ACTN</name>